<proteinExistence type="predicted"/>
<accession>A0A8S9LPI4</accession>
<feature type="domain" description="Arabidopsis retrotransposon Orf1 C-terminal" evidence="1">
    <location>
        <begin position="6"/>
        <end position="103"/>
    </location>
</feature>
<evidence type="ECO:0000313" key="3">
    <source>
        <dbReference type="Proteomes" id="UP000712281"/>
    </source>
</evidence>
<protein>
    <recommendedName>
        <fullName evidence="1">Arabidopsis retrotransposon Orf1 C-terminal domain-containing protein</fullName>
    </recommendedName>
</protein>
<dbReference type="Pfam" id="PF03078">
    <property type="entry name" value="ATHILA"/>
    <property type="match status" value="1"/>
</dbReference>
<dbReference type="AlphaFoldDB" id="A0A8S9LPI4"/>
<gene>
    <name evidence="2" type="ORF">F2Q68_00043900</name>
</gene>
<dbReference type="InterPro" id="IPR004312">
    <property type="entry name" value="ATHILA_Orf1_C"/>
</dbReference>
<dbReference type="Proteomes" id="UP000712281">
    <property type="component" value="Unassembled WGS sequence"/>
</dbReference>
<evidence type="ECO:0000259" key="1">
    <source>
        <dbReference type="Pfam" id="PF03078"/>
    </source>
</evidence>
<name>A0A8S9LPI4_BRACR</name>
<evidence type="ECO:0000313" key="2">
    <source>
        <dbReference type="EMBL" id="KAF2607869.1"/>
    </source>
</evidence>
<reference evidence="2" key="1">
    <citation type="submission" date="2019-12" db="EMBL/GenBank/DDBJ databases">
        <title>Genome sequencing and annotation of Brassica cretica.</title>
        <authorList>
            <person name="Studholme D.J."/>
            <person name="Sarris P.F."/>
        </authorList>
    </citation>
    <scope>NUCLEOTIDE SEQUENCE</scope>
    <source>
        <strain evidence="2">PFS-001/15</strain>
        <tissue evidence="2">Leaf</tissue>
    </source>
</reference>
<organism evidence="2 3">
    <name type="scientific">Brassica cretica</name>
    <name type="common">Mustard</name>
    <dbReference type="NCBI Taxonomy" id="69181"/>
    <lineage>
        <taxon>Eukaryota</taxon>
        <taxon>Viridiplantae</taxon>
        <taxon>Streptophyta</taxon>
        <taxon>Embryophyta</taxon>
        <taxon>Tracheophyta</taxon>
        <taxon>Spermatophyta</taxon>
        <taxon>Magnoliopsida</taxon>
        <taxon>eudicotyledons</taxon>
        <taxon>Gunneridae</taxon>
        <taxon>Pentapetalae</taxon>
        <taxon>rosids</taxon>
        <taxon>malvids</taxon>
        <taxon>Brassicales</taxon>
        <taxon>Brassicaceae</taxon>
        <taxon>Brassiceae</taxon>
        <taxon>Brassica</taxon>
    </lineage>
</organism>
<sequence>MADGFHRTDSVRHPDVVRTLGIRSDLEDLFVELGMGNFATHPEVLYPELVRQFMSTVNVYYANKRAKKASEGVLTFFIRGIHYRVPLSTLCTIYGFENERQHDVRSFRGS</sequence>
<dbReference type="EMBL" id="QGKW02000276">
    <property type="protein sequence ID" value="KAF2607869.1"/>
    <property type="molecule type" value="Genomic_DNA"/>
</dbReference>
<comment type="caution">
    <text evidence="2">The sequence shown here is derived from an EMBL/GenBank/DDBJ whole genome shotgun (WGS) entry which is preliminary data.</text>
</comment>